<comment type="caution">
    <text evidence="1">The sequence shown here is derived from an EMBL/GenBank/DDBJ whole genome shotgun (WGS) entry which is preliminary data.</text>
</comment>
<reference evidence="1" key="2">
    <citation type="journal article" date="2019" name="Genome Biol. Evol.">
        <title>Day and night: Metabolic profiles and evolutionary relationships of six axenic non-marine cyanobacteria.</title>
        <authorList>
            <person name="Will S.E."/>
            <person name="Henke P."/>
            <person name="Boedeker C."/>
            <person name="Huang S."/>
            <person name="Brinkmann H."/>
            <person name="Rohde M."/>
            <person name="Jarek M."/>
            <person name="Friedl T."/>
            <person name="Seufert S."/>
            <person name="Schumacher M."/>
            <person name="Overmann J."/>
            <person name="Neumann-Schaal M."/>
            <person name="Petersen J."/>
        </authorList>
    </citation>
    <scope>NUCLEOTIDE SEQUENCE [LARGE SCALE GENOMIC DNA]</scope>
    <source>
        <strain evidence="1">PCC 7102</strain>
    </source>
</reference>
<dbReference type="Proteomes" id="UP000271624">
    <property type="component" value="Unassembled WGS sequence"/>
</dbReference>
<evidence type="ECO:0000313" key="1">
    <source>
        <dbReference type="EMBL" id="RUT09177.1"/>
    </source>
</evidence>
<dbReference type="InterPro" id="IPR021495">
    <property type="entry name" value="CRR42-like"/>
</dbReference>
<dbReference type="NCBIfam" id="NF045913">
    <property type="entry name" value="RegSipA"/>
    <property type="match status" value="1"/>
</dbReference>
<dbReference type="Pfam" id="PF11347">
    <property type="entry name" value="CRR42-like"/>
    <property type="match status" value="1"/>
</dbReference>
<dbReference type="PANTHER" id="PTHR36799">
    <property type="match status" value="1"/>
</dbReference>
<proteinExistence type="predicted"/>
<dbReference type="PANTHER" id="PTHR36799:SF2">
    <property type="entry name" value="PROTEIN CHLORORESPIRATORY REDUCTION 42, CHLOROPLASTIC"/>
    <property type="match status" value="1"/>
</dbReference>
<reference evidence="1" key="1">
    <citation type="submission" date="2018-12" db="EMBL/GenBank/DDBJ databases">
        <authorList>
            <person name="Will S."/>
            <person name="Neumann-Schaal M."/>
            <person name="Henke P."/>
        </authorList>
    </citation>
    <scope>NUCLEOTIDE SEQUENCE</scope>
    <source>
        <strain evidence="1">PCC 7102</strain>
    </source>
</reference>
<gene>
    <name evidence="1" type="ORF">DSM106972_012300</name>
</gene>
<protein>
    <recommendedName>
        <fullName evidence="3">DUF3148 domain-containing protein</fullName>
    </recommendedName>
</protein>
<sequence>MVDIRNFRERRPYILEMSEEFTVGSKVRVVALPQYVKTADTMPMLRPPDVIKIGEEGIIVDRRPGGYWGIRFTRGTFLLESQYFESTQ</sequence>
<accession>A0A3S1J7L9</accession>
<dbReference type="AlphaFoldDB" id="A0A3S1J7L9"/>
<dbReference type="EMBL" id="RSCL01000002">
    <property type="protein sequence ID" value="RUT09177.1"/>
    <property type="molecule type" value="Genomic_DNA"/>
</dbReference>
<organism evidence="1 2">
    <name type="scientific">Dulcicalothrix desertica PCC 7102</name>
    <dbReference type="NCBI Taxonomy" id="232991"/>
    <lineage>
        <taxon>Bacteria</taxon>
        <taxon>Bacillati</taxon>
        <taxon>Cyanobacteriota</taxon>
        <taxon>Cyanophyceae</taxon>
        <taxon>Nostocales</taxon>
        <taxon>Calotrichaceae</taxon>
        <taxon>Dulcicalothrix</taxon>
    </lineage>
</organism>
<name>A0A3S1J7L9_9CYAN</name>
<evidence type="ECO:0008006" key="3">
    <source>
        <dbReference type="Google" id="ProtNLM"/>
    </source>
</evidence>
<evidence type="ECO:0000313" key="2">
    <source>
        <dbReference type="Proteomes" id="UP000271624"/>
    </source>
</evidence>
<keyword evidence="2" id="KW-1185">Reference proteome</keyword>